<evidence type="ECO:0000256" key="2">
    <source>
        <dbReference type="ARBA" id="ARBA00007998"/>
    </source>
</evidence>
<keyword evidence="6 8" id="KW-1133">Transmembrane helix</keyword>
<dbReference type="EMBL" id="JAGFNZ010000006">
    <property type="protein sequence ID" value="MBW7573836.1"/>
    <property type="molecule type" value="Genomic_DNA"/>
</dbReference>
<feature type="transmembrane region" description="Helical" evidence="8">
    <location>
        <begin position="77"/>
        <end position="98"/>
    </location>
</feature>
<dbReference type="NCBIfam" id="TIGR00912">
    <property type="entry name" value="2A0309"/>
    <property type="match status" value="1"/>
</dbReference>
<feature type="transmembrane region" description="Helical" evidence="8">
    <location>
        <begin position="35"/>
        <end position="57"/>
    </location>
</feature>
<evidence type="ECO:0000256" key="5">
    <source>
        <dbReference type="ARBA" id="ARBA00022692"/>
    </source>
</evidence>
<keyword evidence="7 8" id="KW-0472">Membrane</keyword>
<keyword evidence="3" id="KW-0813">Transport</keyword>
<dbReference type="PANTHER" id="PTHR34975:SF2">
    <property type="entry name" value="SPORE GERMINATION PROTEIN A2"/>
    <property type="match status" value="1"/>
</dbReference>
<evidence type="ECO:0000256" key="4">
    <source>
        <dbReference type="ARBA" id="ARBA00022544"/>
    </source>
</evidence>
<evidence type="ECO:0000313" key="10">
    <source>
        <dbReference type="Proteomes" id="UP000719942"/>
    </source>
</evidence>
<accession>A0ABS7DRB3</accession>
<keyword evidence="5 8" id="KW-0812">Transmembrane</keyword>
<feature type="transmembrane region" description="Helical" evidence="8">
    <location>
        <begin position="213"/>
        <end position="233"/>
    </location>
</feature>
<feature type="transmembrane region" description="Helical" evidence="8">
    <location>
        <begin position="12"/>
        <end position="29"/>
    </location>
</feature>
<evidence type="ECO:0000256" key="7">
    <source>
        <dbReference type="ARBA" id="ARBA00023136"/>
    </source>
</evidence>
<feature type="transmembrane region" description="Helical" evidence="8">
    <location>
        <begin position="142"/>
        <end position="160"/>
    </location>
</feature>
<evidence type="ECO:0000256" key="1">
    <source>
        <dbReference type="ARBA" id="ARBA00004141"/>
    </source>
</evidence>
<comment type="caution">
    <text evidence="9">The sequence shown here is derived from an EMBL/GenBank/DDBJ whole genome shotgun (WGS) entry which is preliminary data.</text>
</comment>
<evidence type="ECO:0000256" key="6">
    <source>
        <dbReference type="ARBA" id="ARBA00022989"/>
    </source>
</evidence>
<dbReference type="Pfam" id="PF03845">
    <property type="entry name" value="Spore_permease"/>
    <property type="match status" value="1"/>
</dbReference>
<evidence type="ECO:0000256" key="8">
    <source>
        <dbReference type="SAM" id="Phobius"/>
    </source>
</evidence>
<dbReference type="PANTHER" id="PTHR34975">
    <property type="entry name" value="SPORE GERMINATION PROTEIN A2"/>
    <property type="match status" value="1"/>
</dbReference>
<comment type="subcellular location">
    <subcellularLocation>
        <location evidence="1">Membrane</location>
        <topology evidence="1">Multi-pass membrane protein</topology>
    </subcellularLocation>
</comment>
<comment type="similarity">
    <text evidence="2">Belongs to the amino acid-polyamine-organocation (APC) superfamily. Spore germination protein (SGP) (TC 2.A.3.9) family.</text>
</comment>
<organism evidence="9 10">
    <name type="scientific">Caproiciproducens faecalis</name>
    <dbReference type="NCBI Taxonomy" id="2820301"/>
    <lineage>
        <taxon>Bacteria</taxon>
        <taxon>Bacillati</taxon>
        <taxon>Bacillota</taxon>
        <taxon>Clostridia</taxon>
        <taxon>Eubacteriales</taxon>
        <taxon>Acutalibacteraceae</taxon>
        <taxon>Caproiciproducens</taxon>
    </lineage>
</organism>
<sequence>MEKEYFTLRQIVCMIILFICGSSVVLGGSSEAGQDSWICLIMSQIFAIPMVMIYARIVQIYPEKNIFQVLEILFGKFAGKILTALFTWYSLHLAALVLRNFSEFIAITSIPETPQLALMIVMGLVCVHMAKSGIEVFVKWSLVNLAALLLLMFLTIFLLFNRIDVTNFLPIMEHDTKTLFAGSYSLFAFPFAETVLFLGITDHIRKEDKPLKVFLLGEGLGALIVLVVMLRNISVLGAAMLKTENFPSYSAARIINVSEFLARVEGVISTNFILGGITKISLCLITACKGTASLFNIKDYKTIVMPVALCSIALSLIIFSNTMQMFNFLNVYKIYAIPFQILIPALIWVWSEFKAHFKEKKADKPA</sequence>
<feature type="transmembrane region" description="Helical" evidence="8">
    <location>
        <begin position="332"/>
        <end position="351"/>
    </location>
</feature>
<feature type="transmembrane region" description="Helical" evidence="8">
    <location>
        <begin position="180"/>
        <end position="201"/>
    </location>
</feature>
<keyword evidence="4" id="KW-0309">Germination</keyword>
<feature type="transmembrane region" description="Helical" evidence="8">
    <location>
        <begin position="300"/>
        <end position="320"/>
    </location>
</feature>
<dbReference type="Proteomes" id="UP000719942">
    <property type="component" value="Unassembled WGS sequence"/>
</dbReference>
<evidence type="ECO:0000313" key="9">
    <source>
        <dbReference type="EMBL" id="MBW7573836.1"/>
    </source>
</evidence>
<gene>
    <name evidence="9" type="ORF">J5W02_13555</name>
</gene>
<keyword evidence="10" id="KW-1185">Reference proteome</keyword>
<dbReference type="RefSeq" id="WP_219966245.1">
    <property type="nucleotide sequence ID" value="NZ_JAGFNZ010000006.1"/>
</dbReference>
<protein>
    <submittedName>
        <fullName evidence="9">Endospore germination permease</fullName>
    </submittedName>
</protein>
<proteinExistence type="inferred from homology"/>
<evidence type="ECO:0000256" key="3">
    <source>
        <dbReference type="ARBA" id="ARBA00022448"/>
    </source>
</evidence>
<reference evidence="9 10" key="1">
    <citation type="submission" date="2021-03" db="EMBL/GenBank/DDBJ databases">
        <title>Caproiciproducens sp. nov. isolated from feces of cow.</title>
        <authorList>
            <person name="Choi J.-Y."/>
        </authorList>
    </citation>
    <scope>NUCLEOTIDE SEQUENCE [LARGE SCALE GENOMIC DNA]</scope>
    <source>
        <strain evidence="9 10">AGMB10547</strain>
    </source>
</reference>
<name>A0ABS7DRB3_9FIRM</name>
<feature type="transmembrane region" description="Helical" evidence="8">
    <location>
        <begin position="104"/>
        <end position="130"/>
    </location>
</feature>
<dbReference type="InterPro" id="IPR004761">
    <property type="entry name" value="Spore_GerAB"/>
</dbReference>